<comment type="caution">
    <text evidence="1">The sequence shown here is derived from an EMBL/GenBank/DDBJ whole genome shotgun (WGS) entry which is preliminary data.</text>
</comment>
<dbReference type="Proteomes" id="UP000726136">
    <property type="component" value="Unassembled WGS sequence"/>
</dbReference>
<protein>
    <submittedName>
        <fullName evidence="1">Uncharacterized protein</fullName>
    </submittedName>
</protein>
<accession>A0ABR9Z7H3</accession>
<reference evidence="1 2" key="1">
    <citation type="journal article" date="2021" name="PeerJ">
        <title>Analysis of 44 Vibrio anguillarum genomes reveals high genetic diversity.</title>
        <authorList>
            <person name="Hansen M.J."/>
            <person name="Dalsgaard I."/>
        </authorList>
    </citation>
    <scope>NUCLEOTIDE SEQUENCE [LARGE SCALE GENOMIC DNA]</scope>
    <source>
        <strain evidence="1 2">040915-1/1B</strain>
    </source>
</reference>
<dbReference type="EMBL" id="RDPI01000019">
    <property type="protein sequence ID" value="MBF4374415.1"/>
    <property type="molecule type" value="Genomic_DNA"/>
</dbReference>
<sequence>MFQNEVLMKLKQGWTLSNRGTGWYLAAPRVAYSKNESVLVDDIVVDELITKKLIEVVMPYNTAKALLVKN</sequence>
<gene>
    <name evidence="1" type="ORF">EAY46_15205</name>
</gene>
<dbReference type="RefSeq" id="WP_194584736.1">
    <property type="nucleotide sequence ID" value="NZ_RDPI01000019.1"/>
</dbReference>
<keyword evidence="2" id="KW-1185">Reference proteome</keyword>
<organism evidence="1 2">
    <name type="scientific">Vibrio anguillarum</name>
    <name type="common">Listonella anguillarum</name>
    <dbReference type="NCBI Taxonomy" id="55601"/>
    <lineage>
        <taxon>Bacteria</taxon>
        <taxon>Pseudomonadati</taxon>
        <taxon>Pseudomonadota</taxon>
        <taxon>Gammaproteobacteria</taxon>
        <taxon>Vibrionales</taxon>
        <taxon>Vibrionaceae</taxon>
        <taxon>Vibrio</taxon>
    </lineage>
</organism>
<name>A0ABR9Z7H3_VIBAN</name>
<evidence type="ECO:0000313" key="2">
    <source>
        <dbReference type="Proteomes" id="UP000726136"/>
    </source>
</evidence>
<proteinExistence type="predicted"/>
<evidence type="ECO:0000313" key="1">
    <source>
        <dbReference type="EMBL" id="MBF4374415.1"/>
    </source>
</evidence>